<evidence type="ECO:0000313" key="3">
    <source>
        <dbReference type="Proteomes" id="UP001167160"/>
    </source>
</evidence>
<dbReference type="EMBL" id="JAMQGM010000013">
    <property type="protein sequence ID" value="MCM2576780.1"/>
    <property type="molecule type" value="Genomic_DNA"/>
</dbReference>
<name>A0ABT0X395_9ACTN</name>
<dbReference type="PANTHER" id="PTHR43539">
    <property type="entry name" value="FLAVIN-BINDING MONOOXYGENASE-LIKE PROTEIN (AFU_ORTHOLOGUE AFUA_4G09220)"/>
    <property type="match status" value="1"/>
</dbReference>
<reference evidence="2" key="1">
    <citation type="journal article" date="2023" name="Int. J. Syst. Evol. Microbiol.">
        <title>Streptomyces meridianus sp. nov. isolated from brackish water of the Tagus estuary in Alcochete, Portugal.</title>
        <authorList>
            <person name="Santos J.D.N."/>
            <person name="Klimek D."/>
            <person name="Calusinska M."/>
            <person name="Lobo Da Cunha A."/>
            <person name="Catita J."/>
            <person name="Goncalves H."/>
            <person name="Gonzalez I."/>
            <person name="Reyes F."/>
            <person name="Lage O.M."/>
        </authorList>
    </citation>
    <scope>NUCLEOTIDE SEQUENCE</scope>
    <source>
        <strain evidence="2">MTZ3.1</strain>
    </source>
</reference>
<dbReference type="PRINTS" id="PR00469">
    <property type="entry name" value="PNDRDTASEII"/>
</dbReference>
<dbReference type="Gene3D" id="3.50.50.60">
    <property type="entry name" value="FAD/NAD(P)-binding domain"/>
    <property type="match status" value="1"/>
</dbReference>
<dbReference type="InterPro" id="IPR036188">
    <property type="entry name" value="FAD/NAD-bd_sf"/>
</dbReference>
<keyword evidence="1" id="KW-0560">Oxidoreductase</keyword>
<dbReference type="PANTHER" id="PTHR43539:SF78">
    <property type="entry name" value="FLAVIN-CONTAINING MONOOXYGENASE"/>
    <property type="match status" value="1"/>
</dbReference>
<evidence type="ECO:0000313" key="2">
    <source>
        <dbReference type="EMBL" id="MCM2576780.1"/>
    </source>
</evidence>
<keyword evidence="3" id="KW-1185">Reference proteome</keyword>
<dbReference type="Proteomes" id="UP001167160">
    <property type="component" value="Unassembled WGS sequence"/>
</dbReference>
<dbReference type="RefSeq" id="WP_251410372.1">
    <property type="nucleotide sequence ID" value="NZ_JAMQGM010000013.1"/>
</dbReference>
<comment type="caution">
    <text evidence="2">The sequence shown here is derived from an EMBL/GenBank/DDBJ whole genome shotgun (WGS) entry which is preliminary data.</text>
</comment>
<dbReference type="SUPFAM" id="SSF51905">
    <property type="entry name" value="FAD/NAD(P)-binding domain"/>
    <property type="match status" value="1"/>
</dbReference>
<proteinExistence type="predicted"/>
<organism evidence="2 3">
    <name type="scientific">Streptomyces meridianus</name>
    <dbReference type="NCBI Taxonomy" id="2938945"/>
    <lineage>
        <taxon>Bacteria</taxon>
        <taxon>Bacillati</taxon>
        <taxon>Actinomycetota</taxon>
        <taxon>Actinomycetes</taxon>
        <taxon>Kitasatosporales</taxon>
        <taxon>Streptomycetaceae</taxon>
        <taxon>Streptomyces</taxon>
    </lineage>
</organism>
<protein>
    <submittedName>
        <fullName evidence="2">NAD(P)/FAD-dependent oxidoreductase</fullName>
    </submittedName>
</protein>
<evidence type="ECO:0000256" key="1">
    <source>
        <dbReference type="ARBA" id="ARBA00023002"/>
    </source>
</evidence>
<dbReference type="PRINTS" id="PR00368">
    <property type="entry name" value="FADPNR"/>
</dbReference>
<accession>A0ABT0X395</accession>
<sequence>MSDITPTTPDGPPAYVIGGGPAGLATAAVLGAYGVPAVVVERSGAVAASWRRHYDRMTLHTTRRRSALPGSPIPRSSGRWPGRDAMVRYLEQYAEEHRLEIVTGVEVSRVDRAPEGAGWILRATGGREPRTDAVVVATGLNHTPFVPAWPGRDDFCGELLHAGHYRRPDRYRGRDVLVVGAGNTGADVALDLAQGGAGRVRLAVRTAPHIVRRSVLGIPAQSCGILARRLPRRAVDRAARGLARVCLPDLAPYGLPQPETGMSALLRAGAVPVVDTGIVRSIGRGRVEPVAAVESFDGDKVRLADGTDIAPDTVIAATGYRRGLEDLVGHLEVLDEHGRPPLLGRRARPAAPGLYFTGYTNPVSGMLREIAAESHRIAKAIARERARAAAAGSG</sequence>
<dbReference type="InterPro" id="IPR036291">
    <property type="entry name" value="NAD(P)-bd_dom_sf"/>
</dbReference>
<dbReference type="InterPro" id="IPR050982">
    <property type="entry name" value="Auxin_biosynth/cation_transpt"/>
</dbReference>
<dbReference type="SUPFAM" id="SSF51735">
    <property type="entry name" value="NAD(P)-binding Rossmann-fold domains"/>
    <property type="match status" value="1"/>
</dbReference>
<gene>
    <name evidence="2" type="ORF">M1E25_05320</name>
</gene>
<dbReference type="Pfam" id="PF13738">
    <property type="entry name" value="Pyr_redox_3"/>
    <property type="match status" value="1"/>
</dbReference>